<accession>A0ABQ9H5Y3</accession>
<reference evidence="3 4" key="1">
    <citation type="submission" date="2023-02" db="EMBL/GenBank/DDBJ databases">
        <title>LHISI_Scaffold_Assembly.</title>
        <authorList>
            <person name="Stuart O.P."/>
            <person name="Cleave R."/>
            <person name="Magrath M.J.L."/>
            <person name="Mikheyev A.S."/>
        </authorList>
    </citation>
    <scope>NUCLEOTIDE SEQUENCE [LARGE SCALE GENOMIC DNA]</scope>
    <source>
        <strain evidence="3">Daus_M_001</strain>
        <tissue evidence="3">Leg muscle</tissue>
    </source>
</reference>
<proteinExistence type="predicted"/>
<comment type="caution">
    <text evidence="3">The sequence shown here is derived from an EMBL/GenBank/DDBJ whole genome shotgun (WGS) entry which is preliminary data.</text>
</comment>
<dbReference type="Proteomes" id="UP001159363">
    <property type="component" value="Chromosome 6"/>
</dbReference>
<gene>
    <name evidence="3" type="ORF">PR048_020316</name>
</gene>
<evidence type="ECO:0000256" key="2">
    <source>
        <dbReference type="SAM" id="Phobius"/>
    </source>
</evidence>
<feature type="transmembrane region" description="Helical" evidence="2">
    <location>
        <begin position="74"/>
        <end position="97"/>
    </location>
</feature>
<protein>
    <submittedName>
        <fullName evidence="3">Uncharacterized protein</fullName>
    </submittedName>
</protein>
<keyword evidence="4" id="KW-1185">Reference proteome</keyword>
<evidence type="ECO:0000313" key="4">
    <source>
        <dbReference type="Proteomes" id="UP001159363"/>
    </source>
</evidence>
<sequence length="473" mass="51529">MEQRRNERMGKTGDHRENSPTNGIVRHESYTRPGIEPGSLCWEASELTARPPPPLTIAAVFFVIRRSLRQSVHVPGCFFASTTFAILILDLSFFLMASRRCIVSFVTLLYSTTTWAAPEKAAPACGFRQDHPDWLAGRPRWNVSLLASYQGEPVSIIGGVARGYSHVGSVSDDAAGRRIFSESSRFPRPCIPTVLHTHFPSLSLVFKTSTAVEASIVGNFSLADRGDDIGAEQLALEVRASKVLTLQPITLLVHARVVLLLLTLYNRAMASPFLYSGDASGGSSVGSSSVSKILMASFITFSSIAYPEQVSDLKDSLTLYGGGTYKFRSNVSIHNIRLLGQLAAVVISQLEEEASVHICRAKMEPGVEAAARNVLRLGTYALQGQLKETGVNMWATHDMCVVHLWSTRWLFRPYSAVSTLCRFHLPQQQATYVALEKGGRGTVPAPSGDSNHRHADLGASVLADQTELIAPEA</sequence>
<feature type="region of interest" description="Disordered" evidence="1">
    <location>
        <begin position="1"/>
        <end position="28"/>
    </location>
</feature>
<name>A0ABQ9H5Y3_9NEOP</name>
<evidence type="ECO:0000256" key="1">
    <source>
        <dbReference type="SAM" id="MobiDB-lite"/>
    </source>
</evidence>
<keyword evidence="2" id="KW-0472">Membrane</keyword>
<keyword evidence="2" id="KW-0812">Transmembrane</keyword>
<evidence type="ECO:0000313" key="3">
    <source>
        <dbReference type="EMBL" id="KAJ8879708.1"/>
    </source>
</evidence>
<dbReference type="EMBL" id="JARBHB010000007">
    <property type="protein sequence ID" value="KAJ8879708.1"/>
    <property type="molecule type" value="Genomic_DNA"/>
</dbReference>
<feature type="compositionally biased region" description="Basic and acidic residues" evidence="1">
    <location>
        <begin position="1"/>
        <end position="18"/>
    </location>
</feature>
<keyword evidence="2" id="KW-1133">Transmembrane helix</keyword>
<organism evidence="3 4">
    <name type="scientific">Dryococelus australis</name>
    <dbReference type="NCBI Taxonomy" id="614101"/>
    <lineage>
        <taxon>Eukaryota</taxon>
        <taxon>Metazoa</taxon>
        <taxon>Ecdysozoa</taxon>
        <taxon>Arthropoda</taxon>
        <taxon>Hexapoda</taxon>
        <taxon>Insecta</taxon>
        <taxon>Pterygota</taxon>
        <taxon>Neoptera</taxon>
        <taxon>Polyneoptera</taxon>
        <taxon>Phasmatodea</taxon>
        <taxon>Verophasmatodea</taxon>
        <taxon>Anareolatae</taxon>
        <taxon>Phasmatidae</taxon>
        <taxon>Eurycanthinae</taxon>
        <taxon>Dryococelus</taxon>
    </lineage>
</organism>